<dbReference type="EMBL" id="JBBPBM010000020">
    <property type="protein sequence ID" value="KAK8551392.1"/>
    <property type="molecule type" value="Genomic_DNA"/>
</dbReference>
<organism evidence="2 3">
    <name type="scientific">Hibiscus sabdariffa</name>
    <name type="common">roselle</name>
    <dbReference type="NCBI Taxonomy" id="183260"/>
    <lineage>
        <taxon>Eukaryota</taxon>
        <taxon>Viridiplantae</taxon>
        <taxon>Streptophyta</taxon>
        <taxon>Embryophyta</taxon>
        <taxon>Tracheophyta</taxon>
        <taxon>Spermatophyta</taxon>
        <taxon>Magnoliopsida</taxon>
        <taxon>eudicotyledons</taxon>
        <taxon>Gunneridae</taxon>
        <taxon>Pentapetalae</taxon>
        <taxon>rosids</taxon>
        <taxon>malvids</taxon>
        <taxon>Malvales</taxon>
        <taxon>Malvaceae</taxon>
        <taxon>Malvoideae</taxon>
        <taxon>Hibiscus</taxon>
    </lineage>
</organism>
<sequence length="128" mass="13409">MANSRIPRFIMEVAPPQFITVTRHRTRKMMDTINEEDRDGTGYNDSLSAASSNSSAATNSVPAATLMAPPAATAVSANSKCFLNGMSSFSNSIIRIICFSSSGSGAAVVALCERQLTMDALAAPGAYP</sequence>
<protein>
    <submittedName>
        <fullName evidence="2">Uncharacterized protein</fullName>
    </submittedName>
</protein>
<evidence type="ECO:0000256" key="1">
    <source>
        <dbReference type="SAM" id="MobiDB-lite"/>
    </source>
</evidence>
<evidence type="ECO:0000313" key="3">
    <source>
        <dbReference type="Proteomes" id="UP001472677"/>
    </source>
</evidence>
<dbReference type="Proteomes" id="UP001472677">
    <property type="component" value="Unassembled WGS sequence"/>
</dbReference>
<accession>A0ABR2E653</accession>
<comment type="caution">
    <text evidence="2">The sequence shown here is derived from an EMBL/GenBank/DDBJ whole genome shotgun (WGS) entry which is preliminary data.</text>
</comment>
<name>A0ABR2E653_9ROSI</name>
<proteinExistence type="predicted"/>
<evidence type="ECO:0000313" key="2">
    <source>
        <dbReference type="EMBL" id="KAK8551392.1"/>
    </source>
</evidence>
<dbReference type="PANTHER" id="PTHR35101">
    <property type="entry name" value="OS02G0162600 PROTEIN"/>
    <property type="match status" value="1"/>
</dbReference>
<keyword evidence="3" id="KW-1185">Reference proteome</keyword>
<reference evidence="2 3" key="1">
    <citation type="journal article" date="2024" name="G3 (Bethesda)">
        <title>Genome assembly of Hibiscus sabdariffa L. provides insights into metabolisms of medicinal natural products.</title>
        <authorList>
            <person name="Kim T."/>
        </authorList>
    </citation>
    <scope>NUCLEOTIDE SEQUENCE [LARGE SCALE GENOMIC DNA]</scope>
    <source>
        <strain evidence="2">TK-2024</strain>
        <tissue evidence="2">Old leaves</tissue>
    </source>
</reference>
<feature type="region of interest" description="Disordered" evidence="1">
    <location>
        <begin position="33"/>
        <end position="55"/>
    </location>
</feature>
<gene>
    <name evidence="2" type="ORF">V6N12_040035</name>
</gene>
<dbReference type="PANTHER" id="PTHR35101:SF12">
    <property type="entry name" value="OS02G0162600 PROTEIN"/>
    <property type="match status" value="1"/>
</dbReference>